<keyword evidence="7 9" id="KW-0413">Isomerase</keyword>
<keyword evidence="6 9" id="KW-0457">Lysine biosynthesis</keyword>
<comment type="subcellular location">
    <subcellularLocation>
        <location evidence="9">Cytoplasm</location>
    </subcellularLocation>
</comment>
<evidence type="ECO:0000256" key="2">
    <source>
        <dbReference type="ARBA" id="ARBA00010219"/>
    </source>
</evidence>
<keyword evidence="4 9" id="KW-0963">Cytoplasm</keyword>
<evidence type="ECO:0000313" key="12">
    <source>
        <dbReference type="Proteomes" id="UP000249447"/>
    </source>
</evidence>
<evidence type="ECO:0000256" key="7">
    <source>
        <dbReference type="ARBA" id="ARBA00023235"/>
    </source>
</evidence>
<evidence type="ECO:0000256" key="10">
    <source>
        <dbReference type="PROSITE-ProRule" id="PRU10125"/>
    </source>
</evidence>
<dbReference type="Gene3D" id="3.10.310.10">
    <property type="entry name" value="Diaminopimelate Epimerase, Chain A, domain 1"/>
    <property type="match status" value="2"/>
</dbReference>
<dbReference type="PROSITE" id="PS01326">
    <property type="entry name" value="DAP_EPIMERASE"/>
    <property type="match status" value="1"/>
</dbReference>
<feature type="binding site" evidence="9">
    <location>
        <position position="23"/>
    </location>
    <ligand>
        <name>substrate</name>
    </ligand>
</feature>
<reference evidence="11 12" key="1">
    <citation type="submission" date="2018-05" db="EMBL/GenBank/DDBJ databases">
        <title>The complete genome of Lysobacter maris HZ9B, a marine bacterium antagonistic against terrestrial plant pathogens.</title>
        <authorList>
            <person name="Zhang X.-Q."/>
        </authorList>
    </citation>
    <scope>NUCLEOTIDE SEQUENCE [LARGE SCALE GENOMIC DNA]</scope>
    <source>
        <strain evidence="11 12">HZ9B</strain>
    </source>
</reference>
<evidence type="ECO:0000256" key="9">
    <source>
        <dbReference type="HAMAP-Rule" id="MF_00197"/>
    </source>
</evidence>
<dbReference type="GO" id="GO:0005829">
    <property type="term" value="C:cytosol"/>
    <property type="evidence" value="ECO:0007669"/>
    <property type="project" value="TreeGrafter"/>
</dbReference>
<feature type="active site" description="Proton donor" evidence="9">
    <location>
        <position position="85"/>
    </location>
</feature>
<feature type="active site" description="Proton acceptor" evidence="9">
    <location>
        <position position="229"/>
    </location>
</feature>
<feature type="site" description="Important for dimerization" evidence="9">
    <location>
        <position position="280"/>
    </location>
</feature>
<evidence type="ECO:0000256" key="1">
    <source>
        <dbReference type="ARBA" id="ARBA00005196"/>
    </source>
</evidence>
<feature type="binding site" evidence="9">
    <location>
        <begin position="220"/>
        <end position="221"/>
    </location>
    <ligand>
        <name>substrate</name>
    </ligand>
</feature>
<dbReference type="NCBIfam" id="TIGR00652">
    <property type="entry name" value="DapF"/>
    <property type="match status" value="1"/>
</dbReference>
<gene>
    <name evidence="9" type="primary">dapF</name>
    <name evidence="11" type="ORF">C9I47_0451</name>
</gene>
<feature type="site" description="Could be important to modulate the pK values of the two catalytic cysteine residues" evidence="9">
    <location>
        <position position="220"/>
    </location>
</feature>
<evidence type="ECO:0000256" key="8">
    <source>
        <dbReference type="ARBA" id="ARBA00051712"/>
    </source>
</evidence>
<feature type="binding site" evidence="9">
    <location>
        <position position="56"/>
    </location>
    <ligand>
        <name>substrate</name>
    </ligand>
</feature>
<comment type="catalytic activity">
    <reaction evidence="8 9">
        <text>(2S,6S)-2,6-diaminopimelate = meso-2,6-diaminopimelate</text>
        <dbReference type="Rhea" id="RHEA:15393"/>
        <dbReference type="ChEBI" id="CHEBI:57609"/>
        <dbReference type="ChEBI" id="CHEBI:57791"/>
        <dbReference type="EC" id="5.1.1.7"/>
    </reaction>
</comment>
<protein>
    <recommendedName>
        <fullName evidence="3 9">Diaminopimelate epimerase</fullName>
        <shortName evidence="9">DAP epimerase</shortName>
        <ecNumber evidence="3 9">5.1.1.7</ecNumber>
    </recommendedName>
    <alternativeName>
        <fullName evidence="9">PLP-independent amino acid racemase</fullName>
    </alternativeName>
</protein>
<dbReference type="FunFam" id="3.10.310.10:FF:000001">
    <property type="entry name" value="Diaminopimelate epimerase"/>
    <property type="match status" value="1"/>
</dbReference>
<accession>A0A2U9T462</accession>
<dbReference type="InterPro" id="IPR001653">
    <property type="entry name" value="DAP_epimerase_DapF"/>
</dbReference>
<dbReference type="PANTHER" id="PTHR31689">
    <property type="entry name" value="DIAMINOPIMELATE EPIMERASE, CHLOROPLASTIC"/>
    <property type="match status" value="1"/>
</dbReference>
<dbReference type="EC" id="5.1.1.7" evidence="3 9"/>
<sequence length="287" mass="30530">MSAPAHAAPAGVVHFSKMHGAGNDFVVLDLRGGLAPPGPELCRRLADRHLGVGCDQILTVEDPLSEGAVAAYGIWNADGSRSQQCGNGARCIAAWLVRDGAAGGDRFRLDSPAGRHAVERVGEDRYRIAMGVPDFDPLRIPMHGFERPQDPYAAGDASLPRFGAVSMGNPHALIEVDDLDSVPVERIGPALQRDGVFPESVNVGFAQVVARDRVRLRVYERGVGETLACGSGACAAAAVLMKRGAIGRRATIVLRGGELLIEWPDDDAPMAMTGPTAFVYEGEWRNE</sequence>
<dbReference type="SUPFAM" id="SSF54506">
    <property type="entry name" value="Diaminopimelate epimerase-like"/>
    <property type="match status" value="2"/>
</dbReference>
<evidence type="ECO:0000256" key="6">
    <source>
        <dbReference type="ARBA" id="ARBA00023154"/>
    </source>
</evidence>
<dbReference type="AlphaFoldDB" id="A0A2U9T462"/>
<evidence type="ECO:0000256" key="3">
    <source>
        <dbReference type="ARBA" id="ARBA00013080"/>
    </source>
</evidence>
<comment type="pathway">
    <text evidence="1 9">Amino-acid biosynthesis; L-lysine biosynthesis via DAP pathway; DL-2,6-diaminopimelate from LL-2,6-diaminopimelate: step 1/1.</text>
</comment>
<dbReference type="GO" id="GO:0008837">
    <property type="term" value="F:diaminopimelate epimerase activity"/>
    <property type="evidence" value="ECO:0007669"/>
    <property type="project" value="UniProtKB-UniRule"/>
</dbReference>
<evidence type="ECO:0000256" key="4">
    <source>
        <dbReference type="ARBA" id="ARBA00022490"/>
    </source>
</evidence>
<dbReference type="HAMAP" id="MF_00197">
    <property type="entry name" value="DAP_epimerase"/>
    <property type="match status" value="1"/>
</dbReference>
<dbReference type="RefSeq" id="WP_111265354.1">
    <property type="nucleotide sequence ID" value="NZ_CP029843.1"/>
</dbReference>
<feature type="site" description="Could be important to modulate the pK values of the two catalytic cysteine residues" evidence="9">
    <location>
        <position position="171"/>
    </location>
</feature>
<feature type="active site" evidence="10">
    <location>
        <position position="85"/>
    </location>
</feature>
<dbReference type="Proteomes" id="UP000249447">
    <property type="component" value="Chromosome"/>
</dbReference>
<dbReference type="InterPro" id="IPR018510">
    <property type="entry name" value="DAP_epimerase_AS"/>
</dbReference>
<dbReference type="UniPathway" id="UPA00034">
    <property type="reaction ID" value="UER00025"/>
</dbReference>
<evidence type="ECO:0000313" key="11">
    <source>
        <dbReference type="EMBL" id="AWV06175.1"/>
    </source>
</evidence>
<comment type="subunit">
    <text evidence="9">Homodimer.</text>
</comment>
<dbReference type="Pfam" id="PF01678">
    <property type="entry name" value="DAP_epimerase"/>
    <property type="match status" value="2"/>
</dbReference>
<feature type="binding site" evidence="9">
    <location>
        <begin position="86"/>
        <end position="87"/>
    </location>
    <ligand>
        <name>substrate</name>
    </ligand>
</feature>
<dbReference type="KEGG" id="lmb:C9I47_0451"/>
<name>A0A2U9T462_9GAMM</name>
<proteinExistence type="inferred from homology"/>
<feature type="binding site" evidence="9">
    <location>
        <position position="202"/>
    </location>
    <ligand>
        <name>substrate</name>
    </ligand>
</feature>
<dbReference type="EMBL" id="CP029843">
    <property type="protein sequence ID" value="AWV06175.1"/>
    <property type="molecule type" value="Genomic_DNA"/>
</dbReference>
<dbReference type="PANTHER" id="PTHR31689:SF0">
    <property type="entry name" value="DIAMINOPIMELATE EPIMERASE"/>
    <property type="match status" value="1"/>
</dbReference>
<keyword evidence="5 9" id="KW-0028">Amino-acid biosynthesis</keyword>
<feature type="binding site" evidence="9">
    <location>
        <position position="169"/>
    </location>
    <ligand>
        <name>substrate</name>
    </ligand>
</feature>
<dbReference type="GO" id="GO:0009089">
    <property type="term" value="P:lysine biosynthetic process via diaminopimelate"/>
    <property type="evidence" value="ECO:0007669"/>
    <property type="project" value="UniProtKB-UniRule"/>
</dbReference>
<keyword evidence="12" id="KW-1185">Reference proteome</keyword>
<organism evidence="11 12">
    <name type="scientific">Marilutibacter maris</name>
    <dbReference type="NCBI Taxonomy" id="1605891"/>
    <lineage>
        <taxon>Bacteria</taxon>
        <taxon>Pseudomonadati</taxon>
        <taxon>Pseudomonadota</taxon>
        <taxon>Gammaproteobacteria</taxon>
        <taxon>Lysobacterales</taxon>
        <taxon>Lysobacteraceae</taxon>
        <taxon>Marilutibacter</taxon>
    </lineage>
</organism>
<evidence type="ECO:0000256" key="5">
    <source>
        <dbReference type="ARBA" id="ARBA00022605"/>
    </source>
</evidence>
<dbReference type="OrthoDB" id="9805408at2"/>
<feature type="binding site" evidence="9">
    <location>
        <position position="76"/>
    </location>
    <ligand>
        <name>substrate</name>
    </ligand>
</feature>
<comment type="function">
    <text evidence="9">Catalyzes the stereoinversion of LL-2,6-diaminopimelate (L,L-DAP) to meso-diaminopimelate (meso-DAP), a precursor of L-lysine and an essential component of the bacterial peptidoglycan.</text>
</comment>
<comment type="similarity">
    <text evidence="2 9">Belongs to the diaminopimelate epimerase family.</text>
</comment>
<feature type="binding site" evidence="9">
    <location>
        <begin position="230"/>
        <end position="231"/>
    </location>
    <ligand>
        <name>substrate</name>
    </ligand>
</feature>